<dbReference type="EMBL" id="DYVY01000005">
    <property type="protein sequence ID" value="HJF93184.1"/>
    <property type="molecule type" value="Genomic_DNA"/>
</dbReference>
<dbReference type="GO" id="GO:0004789">
    <property type="term" value="F:thiamine-phosphate diphosphorylase activity"/>
    <property type="evidence" value="ECO:0007669"/>
    <property type="project" value="TreeGrafter"/>
</dbReference>
<accession>A0A921HY25</accession>
<dbReference type="Gene3D" id="3.20.20.70">
    <property type="entry name" value="Aldolase class I"/>
    <property type="match status" value="1"/>
</dbReference>
<dbReference type="SUPFAM" id="SSF51391">
    <property type="entry name" value="Thiamin phosphate synthase"/>
    <property type="match status" value="1"/>
</dbReference>
<dbReference type="InterPro" id="IPR022998">
    <property type="entry name" value="ThiamineP_synth_TenI"/>
</dbReference>
<dbReference type="InterPro" id="IPR036206">
    <property type="entry name" value="ThiamineP_synth_sf"/>
</dbReference>
<reference evidence="4" key="2">
    <citation type="submission" date="2021-09" db="EMBL/GenBank/DDBJ databases">
        <authorList>
            <person name="Gilroy R."/>
        </authorList>
    </citation>
    <scope>NUCLEOTIDE SEQUENCE</scope>
    <source>
        <strain evidence="4">ChiSjej5B23-16112</strain>
    </source>
</reference>
<evidence type="ECO:0000259" key="3">
    <source>
        <dbReference type="Pfam" id="PF02581"/>
    </source>
</evidence>
<dbReference type="Pfam" id="PF02581">
    <property type="entry name" value="TMP-TENI"/>
    <property type="match status" value="1"/>
</dbReference>
<dbReference type="Proteomes" id="UP000769156">
    <property type="component" value="Unassembled WGS sequence"/>
</dbReference>
<dbReference type="GO" id="GO:0005737">
    <property type="term" value="C:cytoplasm"/>
    <property type="evidence" value="ECO:0007669"/>
    <property type="project" value="TreeGrafter"/>
</dbReference>
<feature type="domain" description="Thiamine phosphate synthase/TenI" evidence="3">
    <location>
        <begin position="22"/>
        <end position="200"/>
    </location>
</feature>
<name>A0A921HY25_9FIRM</name>
<organism evidence="4 5">
    <name type="scientific">Lachnoclostridium phocaeense</name>
    <dbReference type="NCBI Taxonomy" id="1871021"/>
    <lineage>
        <taxon>Bacteria</taxon>
        <taxon>Bacillati</taxon>
        <taxon>Bacillota</taxon>
        <taxon>Clostridia</taxon>
        <taxon>Lachnospirales</taxon>
        <taxon>Lachnospiraceae</taxon>
    </lineage>
</organism>
<evidence type="ECO:0000313" key="5">
    <source>
        <dbReference type="Proteomes" id="UP000769156"/>
    </source>
</evidence>
<reference evidence="4" key="1">
    <citation type="journal article" date="2021" name="PeerJ">
        <title>Extensive microbial diversity within the chicken gut microbiome revealed by metagenomics and culture.</title>
        <authorList>
            <person name="Gilroy R."/>
            <person name="Ravi A."/>
            <person name="Getino M."/>
            <person name="Pursley I."/>
            <person name="Horton D.L."/>
            <person name="Alikhan N.F."/>
            <person name="Baker D."/>
            <person name="Gharbi K."/>
            <person name="Hall N."/>
            <person name="Watson M."/>
            <person name="Adriaenssens E.M."/>
            <person name="Foster-Nyarko E."/>
            <person name="Jarju S."/>
            <person name="Secka A."/>
            <person name="Antonio M."/>
            <person name="Oren A."/>
            <person name="Chaudhuri R.R."/>
            <person name="La Ragione R."/>
            <person name="Hildebrand F."/>
            <person name="Pallen M.J."/>
        </authorList>
    </citation>
    <scope>NUCLEOTIDE SEQUENCE</scope>
    <source>
        <strain evidence="4">ChiSjej5B23-16112</strain>
    </source>
</reference>
<sequence length="204" mass="22485">MCRKEMAKRGLPDGDVLSRVAVVTNRHLAARPYLEQIRRVCQLHPAAVIVREKDLEEEDYARLAGQVLAICREYQVPCVYHTYPEAALCAGVDAIHLPLALMKRYRETGILKEFIHVGTSVHSVREAEEALWLGATCLTAGHIYLTDCKKGLPPRGTAFLQEICALVDVPVWAIGGIHMGTGQMEEILSCGAAGGCIMSEMMRI</sequence>
<dbReference type="CDD" id="cd00564">
    <property type="entry name" value="TMP_TenI"/>
    <property type="match status" value="1"/>
</dbReference>
<keyword evidence="2" id="KW-0784">Thiamine biosynthesis</keyword>
<gene>
    <name evidence="4" type="ORF">K8V82_00125</name>
</gene>
<evidence type="ECO:0000313" key="4">
    <source>
        <dbReference type="EMBL" id="HJF93184.1"/>
    </source>
</evidence>
<dbReference type="PANTHER" id="PTHR20857:SF15">
    <property type="entry name" value="THIAMINE-PHOSPHATE SYNTHASE"/>
    <property type="match status" value="1"/>
</dbReference>
<protein>
    <submittedName>
        <fullName evidence="4">Thiamine phosphate synthase</fullName>
    </submittedName>
</protein>
<dbReference type="InterPro" id="IPR013785">
    <property type="entry name" value="Aldolase_TIM"/>
</dbReference>
<comment type="pathway">
    <text evidence="1">Cofactor biosynthesis; thiamine diphosphate biosynthesis.</text>
</comment>
<evidence type="ECO:0000256" key="1">
    <source>
        <dbReference type="ARBA" id="ARBA00004948"/>
    </source>
</evidence>
<evidence type="ECO:0000256" key="2">
    <source>
        <dbReference type="ARBA" id="ARBA00022977"/>
    </source>
</evidence>
<proteinExistence type="predicted"/>
<comment type="caution">
    <text evidence="4">The sequence shown here is derived from an EMBL/GenBank/DDBJ whole genome shotgun (WGS) entry which is preliminary data.</text>
</comment>
<dbReference type="PANTHER" id="PTHR20857">
    <property type="entry name" value="THIAMINE-PHOSPHATE PYROPHOSPHORYLASE"/>
    <property type="match status" value="1"/>
</dbReference>
<dbReference type="GO" id="GO:0009228">
    <property type="term" value="P:thiamine biosynthetic process"/>
    <property type="evidence" value="ECO:0007669"/>
    <property type="project" value="UniProtKB-KW"/>
</dbReference>
<dbReference type="AlphaFoldDB" id="A0A921HY25"/>